<dbReference type="NCBIfam" id="TIGR00197">
    <property type="entry name" value="yjeF_nterm"/>
    <property type="match status" value="1"/>
</dbReference>
<feature type="binding site" evidence="17">
    <location>
        <position position="320"/>
    </location>
    <ligand>
        <name>(6S)-NADPHX</name>
        <dbReference type="ChEBI" id="CHEBI:64076"/>
    </ligand>
</feature>
<comment type="caution">
    <text evidence="18">Lacks conserved residue(s) required for the propagation of feature annotation.</text>
</comment>
<dbReference type="GO" id="GO:0046496">
    <property type="term" value="P:nicotinamide nucleotide metabolic process"/>
    <property type="evidence" value="ECO:0007669"/>
    <property type="project" value="UniProtKB-UniRule"/>
</dbReference>
<dbReference type="PROSITE" id="PS51383">
    <property type="entry name" value="YJEF_C_3"/>
    <property type="match status" value="1"/>
</dbReference>
<comment type="cofactor">
    <cofactor evidence="17">
        <name>Mg(2+)</name>
        <dbReference type="ChEBI" id="CHEBI:18420"/>
    </cofactor>
</comment>
<gene>
    <name evidence="18" type="primary">nnrE</name>
    <name evidence="17" type="synonym">nnrD</name>
    <name evidence="22" type="ORF">AAV32_16540</name>
</gene>
<evidence type="ECO:0000256" key="18">
    <source>
        <dbReference type="HAMAP-Rule" id="MF_01966"/>
    </source>
</evidence>
<dbReference type="HAMAP" id="MF_01966">
    <property type="entry name" value="NADHX_epimerase"/>
    <property type="match status" value="1"/>
</dbReference>
<feature type="binding site" evidence="18">
    <location>
        <position position="63"/>
    </location>
    <ligand>
        <name>K(+)</name>
        <dbReference type="ChEBI" id="CHEBI:29103"/>
    </ligand>
</feature>
<keyword evidence="11 18" id="KW-0413">Isomerase</keyword>
<comment type="similarity">
    <text evidence="18">Belongs to the NnrE/AIBP family.</text>
</comment>
<dbReference type="CDD" id="cd01171">
    <property type="entry name" value="YXKO-related"/>
    <property type="match status" value="1"/>
</dbReference>
<dbReference type="GO" id="GO:0005524">
    <property type="term" value="F:ATP binding"/>
    <property type="evidence" value="ECO:0007669"/>
    <property type="project" value="UniProtKB-UniRule"/>
</dbReference>
<dbReference type="HAMAP" id="MF_01965">
    <property type="entry name" value="NADHX_dehydratase"/>
    <property type="match status" value="1"/>
</dbReference>
<dbReference type="Pfam" id="PF03853">
    <property type="entry name" value="YjeF_N"/>
    <property type="match status" value="1"/>
</dbReference>
<dbReference type="EC" id="5.1.99.6" evidence="19"/>
<comment type="function">
    <text evidence="14 19">Bifunctional enzyme that catalyzes the epimerization of the S- and R-forms of NAD(P)HX and the dehydration of the S-form of NAD(P)HX at the expense of ADP, which is converted to AMP. This allows the repair of both epimers of NAD(P)HX, a damaged form of NAD(P)H that is a result of enzymatic or heat-dependent hydration.</text>
</comment>
<dbReference type="GO" id="GO:0052855">
    <property type="term" value="F:ADP-dependent NAD(P)H-hydrate dehydratase activity"/>
    <property type="evidence" value="ECO:0007669"/>
    <property type="project" value="UniProtKB-UniRule"/>
</dbReference>
<comment type="catalytic activity">
    <reaction evidence="15 17 19">
        <text>(6S)-NADHX + ADP = AMP + phosphate + NADH + H(+)</text>
        <dbReference type="Rhea" id="RHEA:32223"/>
        <dbReference type="ChEBI" id="CHEBI:15378"/>
        <dbReference type="ChEBI" id="CHEBI:43474"/>
        <dbReference type="ChEBI" id="CHEBI:57945"/>
        <dbReference type="ChEBI" id="CHEBI:64074"/>
        <dbReference type="ChEBI" id="CHEBI:456215"/>
        <dbReference type="ChEBI" id="CHEBI:456216"/>
        <dbReference type="EC" id="4.2.1.136"/>
    </reaction>
</comment>
<evidence type="ECO:0000256" key="1">
    <source>
        <dbReference type="ARBA" id="ARBA00000013"/>
    </source>
</evidence>
<comment type="cofactor">
    <cofactor evidence="18 19">
        <name>K(+)</name>
        <dbReference type="ChEBI" id="CHEBI:29103"/>
    </cofactor>
    <text evidence="18 19">Binds 1 potassium ion per subunit.</text>
</comment>
<evidence type="ECO:0000256" key="13">
    <source>
        <dbReference type="ARBA" id="ARBA00023268"/>
    </source>
</evidence>
<evidence type="ECO:0000256" key="12">
    <source>
        <dbReference type="ARBA" id="ARBA00023239"/>
    </source>
</evidence>
<feature type="domain" description="YjeF N-terminal" evidence="21">
    <location>
        <begin position="16"/>
        <end position="213"/>
    </location>
</feature>
<dbReference type="GO" id="GO:0052856">
    <property type="term" value="F:NAD(P)HX epimerase activity"/>
    <property type="evidence" value="ECO:0007669"/>
    <property type="project" value="UniProtKB-UniRule"/>
</dbReference>
<comment type="catalytic activity">
    <reaction evidence="1 18 19">
        <text>(6R)-NADHX = (6S)-NADHX</text>
        <dbReference type="Rhea" id="RHEA:32215"/>
        <dbReference type="ChEBI" id="CHEBI:64074"/>
        <dbReference type="ChEBI" id="CHEBI:64075"/>
        <dbReference type="EC" id="5.1.99.6"/>
    </reaction>
</comment>
<dbReference type="PANTHER" id="PTHR12592:SF0">
    <property type="entry name" value="ATP-DEPENDENT (S)-NAD(P)H-HYDRATE DEHYDRATASE"/>
    <property type="match status" value="1"/>
</dbReference>
<evidence type="ECO:0000256" key="2">
    <source>
        <dbReference type="ARBA" id="ARBA00000909"/>
    </source>
</evidence>
<dbReference type="PATRIC" id="fig|206506.3.peg.3523"/>
<accession>A0A171KNK2</accession>
<keyword evidence="5 18" id="KW-0479">Metal-binding</keyword>
<feature type="binding site" evidence="17">
    <location>
        <position position="257"/>
    </location>
    <ligand>
        <name>(6S)-NADPHX</name>
        <dbReference type="ChEBI" id="CHEBI:64076"/>
    </ligand>
</feature>
<dbReference type="InterPro" id="IPR030677">
    <property type="entry name" value="Nnr"/>
</dbReference>
<dbReference type="STRING" id="206506.AAV32_16540"/>
<feature type="binding site" evidence="17">
    <location>
        <begin position="403"/>
        <end position="407"/>
    </location>
    <ligand>
        <name>AMP</name>
        <dbReference type="ChEBI" id="CHEBI:456215"/>
    </ligand>
</feature>
<dbReference type="PIRSF" id="PIRSF017184">
    <property type="entry name" value="Nnr"/>
    <property type="match status" value="1"/>
</dbReference>
<sequence length="494" mass="50077">MSRSGSGYELLAPAEMAAADRAAMDAGVPGSVLMHAAGMAVAEAIAGRWPRGRLLVLCGPGNNGGDGFVAASILAAQGWPVSVALLGEREQLRGDAAWAASLWTGPVMAADQVDFLGYDLVLDALFGAGLARELDGSAARLVERLAGSGLPVCAVDVPSGVDGATGCVRGVAAGAALTVTFERGKPGHWLYPGRALCGELHLAGIGMPPSVLAGMDIQTWLNDPAVWLDVFPFPGELGHKYTRGHALVLGGASMTGASRLTARAAQRVGAGLVTLAAPAAVWPVYAAALESVMVAALDDTQGFAKLLADERRNACIIGPGAGLGASTREAALAALRLQRATVLDADALTVFQDAPQALFDDIQGPCLLTPHEGEFARLFAVEGGKLARARQAAHLSGAVVLLKGPDTVIAAPDGRAVINGCAPPWLASGGTGDVLAGLAGGLMAQGMPVFEAACAAVWLHGQAARQIGPGLVAEDLVATMPGVLAALFARKKNP</sequence>
<comment type="function">
    <text evidence="17">Catalyzes the dehydration of the S-form of NAD(P)HX at the expense of ADP, which is converted to AMP. Together with NAD(P)HX epimerase, which catalyzes the epimerization of the S- and R-forms, the enzyme allows the repair of both epimers of NAD(P)HX, a damaged form of NAD(P)H that is a result of enzymatic or heat-dependent hydration.</text>
</comment>
<keyword evidence="10 17" id="KW-0520">NAD</keyword>
<keyword evidence="8 17" id="KW-0521">NADP</keyword>
<keyword evidence="6 17" id="KW-0547">Nucleotide-binding</keyword>
<keyword evidence="7 17" id="KW-0067">ATP-binding</keyword>
<feature type="binding site" evidence="18">
    <location>
        <begin position="62"/>
        <end position="66"/>
    </location>
    <ligand>
        <name>(6S)-NADPHX</name>
        <dbReference type="ChEBI" id="CHEBI:64076"/>
    </ligand>
</feature>
<dbReference type="AlphaFoldDB" id="A0A171KNK2"/>
<dbReference type="NCBIfam" id="TIGR00196">
    <property type="entry name" value="yjeF_cterm"/>
    <property type="match status" value="1"/>
</dbReference>
<dbReference type="Proteomes" id="UP000078084">
    <property type="component" value="Unassembled WGS sequence"/>
</dbReference>
<feature type="binding site" evidence="18">
    <location>
        <position position="159"/>
    </location>
    <ligand>
        <name>K(+)</name>
        <dbReference type="ChEBI" id="CHEBI:29103"/>
    </ligand>
</feature>
<evidence type="ECO:0000256" key="3">
    <source>
        <dbReference type="ARBA" id="ARBA00006001"/>
    </source>
</evidence>
<dbReference type="RefSeq" id="WP_068375032.1">
    <property type="nucleotide sequence ID" value="NZ_LBNE01000015.1"/>
</dbReference>
<evidence type="ECO:0000256" key="15">
    <source>
        <dbReference type="ARBA" id="ARBA00048238"/>
    </source>
</evidence>
<dbReference type="PROSITE" id="PS51385">
    <property type="entry name" value="YJEF_N"/>
    <property type="match status" value="1"/>
</dbReference>
<keyword evidence="13" id="KW-0511">Multifunctional enzyme</keyword>
<comment type="catalytic activity">
    <reaction evidence="2 18 19">
        <text>(6R)-NADPHX = (6S)-NADPHX</text>
        <dbReference type="Rhea" id="RHEA:32227"/>
        <dbReference type="ChEBI" id="CHEBI:64076"/>
        <dbReference type="ChEBI" id="CHEBI:64077"/>
        <dbReference type="EC" id="5.1.99.6"/>
    </reaction>
</comment>
<dbReference type="PANTHER" id="PTHR12592">
    <property type="entry name" value="ATP-DEPENDENT (S)-NAD(P)H-HYDRATE DEHYDRATASE FAMILY MEMBER"/>
    <property type="match status" value="1"/>
</dbReference>
<dbReference type="GO" id="GO:0110051">
    <property type="term" value="P:metabolite repair"/>
    <property type="evidence" value="ECO:0007669"/>
    <property type="project" value="TreeGrafter"/>
</dbReference>
<feature type="binding site" evidence="18">
    <location>
        <begin position="127"/>
        <end position="133"/>
    </location>
    <ligand>
        <name>(6S)-NADPHX</name>
        <dbReference type="ChEBI" id="CHEBI:64076"/>
    </ligand>
</feature>
<name>A0A171KNK2_9BURK</name>
<evidence type="ECO:0000256" key="6">
    <source>
        <dbReference type="ARBA" id="ARBA00022741"/>
    </source>
</evidence>
<dbReference type="EC" id="4.2.1.136" evidence="19"/>
<comment type="catalytic activity">
    <reaction evidence="16 17 19">
        <text>(6S)-NADPHX + ADP = AMP + phosphate + NADPH + H(+)</text>
        <dbReference type="Rhea" id="RHEA:32235"/>
        <dbReference type="ChEBI" id="CHEBI:15378"/>
        <dbReference type="ChEBI" id="CHEBI:43474"/>
        <dbReference type="ChEBI" id="CHEBI:57783"/>
        <dbReference type="ChEBI" id="CHEBI:64076"/>
        <dbReference type="ChEBI" id="CHEBI:456215"/>
        <dbReference type="ChEBI" id="CHEBI:456216"/>
        <dbReference type="EC" id="4.2.1.136"/>
    </reaction>
</comment>
<evidence type="ECO:0000256" key="19">
    <source>
        <dbReference type="PIRNR" id="PIRNR017184"/>
    </source>
</evidence>
<feature type="binding site" evidence="18">
    <location>
        <position position="156"/>
    </location>
    <ligand>
        <name>(6S)-NADPHX</name>
        <dbReference type="ChEBI" id="CHEBI:64076"/>
    </ligand>
</feature>
<evidence type="ECO:0000256" key="4">
    <source>
        <dbReference type="ARBA" id="ARBA00009524"/>
    </source>
</evidence>
<comment type="similarity">
    <text evidence="3 19">In the N-terminal section; belongs to the NnrE/AIBP family.</text>
</comment>
<dbReference type="InterPro" id="IPR036652">
    <property type="entry name" value="YjeF_N_dom_sf"/>
</dbReference>
<evidence type="ECO:0000256" key="16">
    <source>
        <dbReference type="ARBA" id="ARBA00049209"/>
    </source>
</evidence>
<evidence type="ECO:0000313" key="23">
    <source>
        <dbReference type="Proteomes" id="UP000078084"/>
    </source>
</evidence>
<keyword evidence="12 17" id="KW-0456">Lyase</keyword>
<dbReference type="GO" id="GO:0046872">
    <property type="term" value="F:metal ion binding"/>
    <property type="evidence" value="ECO:0007669"/>
    <property type="project" value="UniProtKB-UniRule"/>
</dbReference>
<evidence type="ECO:0000256" key="14">
    <source>
        <dbReference type="ARBA" id="ARBA00025153"/>
    </source>
</evidence>
<comment type="caution">
    <text evidence="22">The sequence shown here is derived from an EMBL/GenBank/DDBJ whole genome shotgun (WGS) entry which is preliminary data.</text>
</comment>
<comment type="subunit">
    <text evidence="17">Homotetramer.</text>
</comment>
<feature type="binding site" evidence="17">
    <location>
        <position position="371"/>
    </location>
    <ligand>
        <name>(6S)-NADPHX</name>
        <dbReference type="ChEBI" id="CHEBI:64076"/>
    </ligand>
</feature>
<evidence type="ECO:0000256" key="11">
    <source>
        <dbReference type="ARBA" id="ARBA00023235"/>
    </source>
</evidence>
<feature type="domain" description="YjeF C-terminal" evidence="20">
    <location>
        <begin position="223"/>
        <end position="487"/>
    </location>
</feature>
<comment type="similarity">
    <text evidence="4 19">In the C-terminal section; belongs to the NnrD/CARKD family.</text>
</comment>
<comment type="function">
    <text evidence="18">Catalyzes the epimerization of the S- and R-forms of NAD(P)HX, a damaged form of NAD(P)H that is a result of enzymatic or heat-dependent hydration. This is a prerequisite for the S-specific NAD(P)H-hydrate dehydratase to allow the repair of both epimers of NAD(P)HX.</text>
</comment>
<keyword evidence="9 18" id="KW-0630">Potassium</keyword>
<evidence type="ECO:0000256" key="17">
    <source>
        <dbReference type="HAMAP-Rule" id="MF_01965"/>
    </source>
</evidence>
<protein>
    <recommendedName>
        <fullName evidence="19">Bifunctional NAD(P)H-hydrate repair enzyme</fullName>
    </recommendedName>
    <alternativeName>
        <fullName evidence="19">Nicotinamide nucleotide repair protein</fullName>
    </alternativeName>
    <domain>
        <recommendedName>
            <fullName evidence="19">ADP-dependent (S)-NAD(P)H-hydrate dehydratase</fullName>
            <ecNumber evidence="19">4.2.1.136</ecNumber>
        </recommendedName>
        <alternativeName>
            <fullName evidence="19">ADP-dependent NAD(P)HX dehydratase</fullName>
        </alternativeName>
    </domain>
    <domain>
        <recommendedName>
            <fullName evidence="19">NAD(P)H-hydrate epimerase</fullName>
            <ecNumber evidence="19">5.1.99.6</ecNumber>
        </recommendedName>
    </domain>
</protein>
<dbReference type="Gene3D" id="3.40.50.10260">
    <property type="entry name" value="YjeF N-terminal domain"/>
    <property type="match status" value="1"/>
</dbReference>
<reference evidence="22 23" key="1">
    <citation type="submission" date="2015-04" db="EMBL/GenBank/DDBJ databases">
        <title>Genome sequence of Kerstersia gyiorum CG1.</title>
        <authorList>
            <person name="Greninger A.L."/>
            <person name="Kozyreva V."/>
            <person name="Chaturvedi V."/>
        </authorList>
    </citation>
    <scope>NUCLEOTIDE SEQUENCE [LARGE SCALE GENOMIC DNA]</scope>
    <source>
        <strain evidence="22 23">CG1</strain>
    </source>
</reference>
<evidence type="ECO:0000256" key="10">
    <source>
        <dbReference type="ARBA" id="ARBA00023027"/>
    </source>
</evidence>
<evidence type="ECO:0000256" key="9">
    <source>
        <dbReference type="ARBA" id="ARBA00022958"/>
    </source>
</evidence>
<comment type="similarity">
    <text evidence="17">Belongs to the NnrD/CARKD family.</text>
</comment>
<evidence type="ECO:0000259" key="21">
    <source>
        <dbReference type="PROSITE" id="PS51385"/>
    </source>
</evidence>
<evidence type="ECO:0000256" key="5">
    <source>
        <dbReference type="ARBA" id="ARBA00022723"/>
    </source>
</evidence>
<dbReference type="InterPro" id="IPR029056">
    <property type="entry name" value="Ribokinase-like"/>
</dbReference>
<proteinExistence type="inferred from homology"/>
<evidence type="ECO:0000256" key="8">
    <source>
        <dbReference type="ARBA" id="ARBA00022857"/>
    </source>
</evidence>
<evidence type="ECO:0000259" key="20">
    <source>
        <dbReference type="PROSITE" id="PS51383"/>
    </source>
</evidence>
<evidence type="ECO:0000256" key="7">
    <source>
        <dbReference type="ARBA" id="ARBA00022840"/>
    </source>
</evidence>
<dbReference type="InterPro" id="IPR000631">
    <property type="entry name" value="CARKD"/>
</dbReference>
<feature type="binding site" evidence="17">
    <location>
        <position position="433"/>
    </location>
    <ligand>
        <name>(6S)-NADPHX</name>
        <dbReference type="ChEBI" id="CHEBI:64076"/>
    </ligand>
</feature>
<keyword evidence="23" id="KW-1185">Reference proteome</keyword>
<dbReference type="EMBL" id="LBNE01000015">
    <property type="protein sequence ID" value="KKO70469.1"/>
    <property type="molecule type" value="Genomic_DNA"/>
</dbReference>
<dbReference type="Pfam" id="PF01256">
    <property type="entry name" value="Carb_kinase"/>
    <property type="match status" value="1"/>
</dbReference>
<feature type="binding site" evidence="17">
    <location>
        <position position="432"/>
    </location>
    <ligand>
        <name>AMP</name>
        <dbReference type="ChEBI" id="CHEBI:456215"/>
    </ligand>
</feature>
<evidence type="ECO:0000313" key="22">
    <source>
        <dbReference type="EMBL" id="KKO70469.1"/>
    </source>
</evidence>
<organism evidence="22 23">
    <name type="scientific">Kerstersia gyiorum</name>
    <dbReference type="NCBI Taxonomy" id="206506"/>
    <lineage>
        <taxon>Bacteria</taxon>
        <taxon>Pseudomonadati</taxon>
        <taxon>Pseudomonadota</taxon>
        <taxon>Betaproteobacteria</taxon>
        <taxon>Burkholderiales</taxon>
        <taxon>Alcaligenaceae</taxon>
        <taxon>Kerstersia</taxon>
    </lineage>
</organism>
<feature type="binding site" evidence="18">
    <location>
        <position position="123"/>
    </location>
    <ligand>
        <name>K(+)</name>
        <dbReference type="ChEBI" id="CHEBI:29103"/>
    </ligand>
</feature>
<dbReference type="Gene3D" id="3.40.1190.20">
    <property type="match status" value="1"/>
</dbReference>
<dbReference type="InterPro" id="IPR004443">
    <property type="entry name" value="YjeF_N_dom"/>
</dbReference>
<dbReference type="SUPFAM" id="SSF53613">
    <property type="entry name" value="Ribokinase-like"/>
    <property type="match status" value="1"/>
</dbReference>
<dbReference type="SUPFAM" id="SSF64153">
    <property type="entry name" value="YjeF N-terminal domain-like"/>
    <property type="match status" value="1"/>
</dbReference>